<feature type="transmembrane region" description="Helical" evidence="1">
    <location>
        <begin position="171"/>
        <end position="193"/>
    </location>
</feature>
<sequence>MSIQTNRDLLAAGTIGALCSIAALGCLESESCDTSSENPLLFLGGNERPREYTATPESCEKIIKDIKKLRSISDSITPSLPSWLEDEILSIEADAWKVARNFGNWGYGLKETQELLDRYYDVRKTLKNLYHVGYTTRFGDFAIRPASSISHLDEKDVRVCPSIIRGTQRTAVIAVTSLITLLGVAVICTLIPLGVLGLVGLPVCVSVVLSVALLLSTLSSIAIKLTRARLELKESPSSIYSSKGSVWQSSIY</sequence>
<protein>
    <recommendedName>
        <fullName evidence="4">Transmembrane protein</fullName>
    </recommendedName>
</protein>
<name>A0ABN0MZ73_9CHLA</name>
<keyword evidence="3" id="KW-1185">Reference proteome</keyword>
<comment type="caution">
    <text evidence="2">The sequence shown here is derived from an EMBL/GenBank/DDBJ whole genome shotgun (WGS) entry which is preliminary data.</text>
</comment>
<dbReference type="RefSeq" id="WP_020370181.1">
    <property type="nucleotide sequence ID" value="NZ_APJW01000002.1"/>
</dbReference>
<keyword evidence="1" id="KW-1133">Transmembrane helix</keyword>
<dbReference type="PROSITE" id="PS51257">
    <property type="entry name" value="PROKAR_LIPOPROTEIN"/>
    <property type="match status" value="1"/>
</dbReference>
<organism evidence="2 3">
    <name type="scientific">Chlamydia ibidis 10-1398/6</name>
    <dbReference type="NCBI Taxonomy" id="1046581"/>
    <lineage>
        <taxon>Bacteria</taxon>
        <taxon>Pseudomonadati</taxon>
        <taxon>Chlamydiota</taxon>
        <taxon>Chlamydiia</taxon>
        <taxon>Chlamydiales</taxon>
        <taxon>Chlamydiaceae</taxon>
        <taxon>Chlamydia/Chlamydophila group</taxon>
        <taxon>Chlamydia</taxon>
    </lineage>
</organism>
<evidence type="ECO:0000313" key="3">
    <source>
        <dbReference type="Proteomes" id="UP000016064"/>
    </source>
</evidence>
<dbReference type="Proteomes" id="UP000016064">
    <property type="component" value="Unassembled WGS sequence"/>
</dbReference>
<feature type="transmembrane region" description="Helical" evidence="1">
    <location>
        <begin position="199"/>
        <end position="223"/>
    </location>
</feature>
<evidence type="ECO:0000256" key="1">
    <source>
        <dbReference type="SAM" id="Phobius"/>
    </source>
</evidence>
<keyword evidence="1" id="KW-0812">Transmembrane</keyword>
<keyword evidence="1" id="KW-0472">Membrane</keyword>
<reference evidence="2 3" key="1">
    <citation type="submission" date="2013-07" db="EMBL/GenBank/DDBJ databases">
        <title>Isolation of a new Chlamydia species from the feral Sacred Ibis (Threskiornis aethiopicus): Chlamydia ibidis.</title>
        <authorList>
            <person name="Vorimore F."/>
            <person name="Hsia R.-C."/>
            <person name="Huot-Creasy H."/>
            <person name="Bastian S."/>
            <person name="Deruyter L."/>
            <person name="Passet A."/>
            <person name="Sachse K."/>
            <person name="Bavoil P."/>
            <person name="Myers G."/>
            <person name="Laroucau K."/>
        </authorList>
    </citation>
    <scope>NUCLEOTIDE SEQUENCE [LARGE SCALE GENOMIC DNA]</scope>
    <source>
        <strain evidence="2 3">10-1398/6</strain>
    </source>
</reference>
<gene>
    <name evidence="2" type="ORF">H359_0627</name>
</gene>
<dbReference type="EMBL" id="APJW01000002">
    <property type="protein sequence ID" value="EQM62561.1"/>
    <property type="molecule type" value="Genomic_DNA"/>
</dbReference>
<proteinExistence type="predicted"/>
<evidence type="ECO:0008006" key="4">
    <source>
        <dbReference type="Google" id="ProtNLM"/>
    </source>
</evidence>
<accession>A0ABN0MZ73</accession>
<evidence type="ECO:0000313" key="2">
    <source>
        <dbReference type="EMBL" id="EQM62561.1"/>
    </source>
</evidence>